<sequence length="359" mass="38155">MNRRACLALMASAFALRAGAEIPPSLLAISDELHPLQESWAAWKALCLMSDGRVVDGFQGGASHSEGQGYGLVLAALFGDAATCRAVIGWTEHHLAVREDALLAWRWRPEASPQITDRNNASDGDLFYAWGLVLAAELTDEPAFRQRAVAIAQDLARTCLAEHPDGSGRLLFLPAATGFARDEGLVVNPSYYMPLAMTQLGAATGVARLGQAARDGVLLVDALGAGGPVPDWVLIDAAGPRPAPRDFSPVSGYEAMRVPLFALWSGQDQSPAVRAFIAATADRDDRGIPTVIDLETGAVLERSPHSGYAAVAQLARCAAEGGVGSLMPRFDSRQPYYPATLHLMALVAQISTYPRCVPI</sequence>
<dbReference type="RefSeq" id="WP_377403096.1">
    <property type="nucleotide sequence ID" value="NZ_JBHTFQ010000005.1"/>
</dbReference>
<dbReference type="InterPro" id="IPR008928">
    <property type="entry name" value="6-hairpin_glycosidase_sf"/>
</dbReference>
<comment type="catalytic activity">
    <reaction evidence="1">
        <text>Endohydrolysis of (1-&gt;4)-beta-D-glucosidic linkages in cellulose, lichenin and cereal beta-D-glucans.</text>
        <dbReference type="EC" id="3.2.1.4"/>
    </reaction>
</comment>
<keyword evidence="7" id="KW-0119">Carbohydrate metabolism</keyword>
<evidence type="ECO:0000313" key="9">
    <source>
        <dbReference type="EMBL" id="MFC7704597.1"/>
    </source>
</evidence>
<comment type="caution">
    <text evidence="9">The sequence shown here is derived from an EMBL/GenBank/DDBJ whole genome shotgun (WGS) entry which is preliminary data.</text>
</comment>
<keyword evidence="10" id="KW-1185">Reference proteome</keyword>
<evidence type="ECO:0000256" key="6">
    <source>
        <dbReference type="ARBA" id="ARBA00023295"/>
    </source>
</evidence>
<protein>
    <recommendedName>
        <fullName evidence="3">cellulase</fullName>
        <ecNumber evidence="3">3.2.1.4</ecNumber>
    </recommendedName>
</protein>
<comment type="similarity">
    <text evidence="2">Belongs to the glycosyl hydrolase 8 (cellulase D) family.</text>
</comment>
<dbReference type="Pfam" id="PF01270">
    <property type="entry name" value="Glyco_hydro_8"/>
    <property type="match status" value="1"/>
</dbReference>
<keyword evidence="8" id="KW-0732">Signal</keyword>
<keyword evidence="5" id="KW-0136">Cellulose degradation</keyword>
<feature type="chain" id="PRO_5046872490" description="cellulase" evidence="8">
    <location>
        <begin position="21"/>
        <end position="359"/>
    </location>
</feature>
<name>A0ABW2UIQ3_9RHOB</name>
<gene>
    <name evidence="9" type="ORF">ACFQXB_10375</name>
</gene>
<dbReference type="GO" id="GO:0016787">
    <property type="term" value="F:hydrolase activity"/>
    <property type="evidence" value="ECO:0007669"/>
    <property type="project" value="UniProtKB-KW"/>
</dbReference>
<dbReference type="PRINTS" id="PR00735">
    <property type="entry name" value="GLHYDRLASE8"/>
</dbReference>
<keyword evidence="6" id="KW-0326">Glycosidase</keyword>
<keyword evidence="4 9" id="KW-0378">Hydrolase</keyword>
<dbReference type="Gene3D" id="1.50.10.10">
    <property type="match status" value="1"/>
</dbReference>
<evidence type="ECO:0000256" key="7">
    <source>
        <dbReference type="ARBA" id="ARBA00023326"/>
    </source>
</evidence>
<feature type="signal peptide" evidence="8">
    <location>
        <begin position="1"/>
        <end position="20"/>
    </location>
</feature>
<reference evidence="10" key="1">
    <citation type="journal article" date="2019" name="Int. J. Syst. Evol. Microbiol.">
        <title>The Global Catalogue of Microorganisms (GCM) 10K type strain sequencing project: providing services to taxonomists for standard genome sequencing and annotation.</title>
        <authorList>
            <consortium name="The Broad Institute Genomics Platform"/>
            <consortium name="The Broad Institute Genome Sequencing Center for Infectious Disease"/>
            <person name="Wu L."/>
            <person name="Ma J."/>
        </authorList>
    </citation>
    <scope>NUCLEOTIDE SEQUENCE [LARGE SCALE GENOMIC DNA]</scope>
    <source>
        <strain evidence="10">CGMCC 1.12750</strain>
    </source>
</reference>
<organism evidence="9 10">
    <name type="scientific">Plastorhodobacter daqingensis</name>
    <dbReference type="NCBI Taxonomy" id="1387281"/>
    <lineage>
        <taxon>Bacteria</taxon>
        <taxon>Pseudomonadati</taxon>
        <taxon>Pseudomonadota</taxon>
        <taxon>Alphaproteobacteria</taxon>
        <taxon>Rhodobacterales</taxon>
        <taxon>Paracoccaceae</taxon>
        <taxon>Plastorhodobacter</taxon>
    </lineage>
</organism>
<evidence type="ECO:0000256" key="4">
    <source>
        <dbReference type="ARBA" id="ARBA00022801"/>
    </source>
</evidence>
<dbReference type="EMBL" id="JBHTFQ010000005">
    <property type="protein sequence ID" value="MFC7704597.1"/>
    <property type="molecule type" value="Genomic_DNA"/>
</dbReference>
<evidence type="ECO:0000256" key="2">
    <source>
        <dbReference type="ARBA" id="ARBA00009209"/>
    </source>
</evidence>
<keyword evidence="7" id="KW-0624">Polysaccharide degradation</keyword>
<evidence type="ECO:0000256" key="3">
    <source>
        <dbReference type="ARBA" id="ARBA00012601"/>
    </source>
</evidence>
<proteinExistence type="inferred from homology"/>
<evidence type="ECO:0000256" key="8">
    <source>
        <dbReference type="SAM" id="SignalP"/>
    </source>
</evidence>
<dbReference type="Proteomes" id="UP001596516">
    <property type="component" value="Unassembled WGS sequence"/>
</dbReference>
<accession>A0ABW2UIQ3</accession>
<evidence type="ECO:0000313" key="10">
    <source>
        <dbReference type="Proteomes" id="UP001596516"/>
    </source>
</evidence>
<dbReference type="SUPFAM" id="SSF48208">
    <property type="entry name" value="Six-hairpin glycosidases"/>
    <property type="match status" value="1"/>
</dbReference>
<dbReference type="InterPro" id="IPR002037">
    <property type="entry name" value="Glyco_hydro_8"/>
</dbReference>
<evidence type="ECO:0000256" key="5">
    <source>
        <dbReference type="ARBA" id="ARBA00023001"/>
    </source>
</evidence>
<dbReference type="InterPro" id="IPR012341">
    <property type="entry name" value="6hp_glycosidase-like_sf"/>
</dbReference>
<evidence type="ECO:0000256" key="1">
    <source>
        <dbReference type="ARBA" id="ARBA00000966"/>
    </source>
</evidence>
<dbReference type="EC" id="3.2.1.4" evidence="3"/>